<dbReference type="GO" id="GO:0003700">
    <property type="term" value="F:DNA-binding transcription factor activity"/>
    <property type="evidence" value="ECO:0007669"/>
    <property type="project" value="InterPro"/>
</dbReference>
<evidence type="ECO:0000256" key="4">
    <source>
        <dbReference type="RuleBase" id="RU004020"/>
    </source>
</evidence>
<dbReference type="PANTHER" id="PTHR10015:SF206">
    <property type="entry name" value="HSF-TYPE DNA-BINDING DOMAIN-CONTAINING PROTEIN"/>
    <property type="match status" value="1"/>
</dbReference>
<dbReference type="Gene3D" id="1.10.10.10">
    <property type="entry name" value="Winged helix-like DNA-binding domain superfamily/Winged helix DNA-binding domain"/>
    <property type="match status" value="2"/>
</dbReference>
<dbReference type="InterPro" id="IPR036388">
    <property type="entry name" value="WH-like_DNA-bd_sf"/>
</dbReference>
<dbReference type="SMART" id="SM00415">
    <property type="entry name" value="HSF"/>
    <property type="match status" value="2"/>
</dbReference>
<evidence type="ECO:0000256" key="3">
    <source>
        <dbReference type="ARBA" id="ARBA00023242"/>
    </source>
</evidence>
<evidence type="ECO:0000256" key="1">
    <source>
        <dbReference type="ARBA" id="ARBA00004123"/>
    </source>
</evidence>
<name>A0A1V9Y5C7_ACHHY</name>
<keyword evidence="8" id="KW-1185">Reference proteome</keyword>
<protein>
    <submittedName>
        <fullName evidence="7">HSF-type DNA-binding</fullName>
    </submittedName>
</protein>
<evidence type="ECO:0000313" key="7">
    <source>
        <dbReference type="EMBL" id="OQR80909.1"/>
    </source>
</evidence>
<dbReference type="InterPro" id="IPR036390">
    <property type="entry name" value="WH_DNA-bd_sf"/>
</dbReference>
<dbReference type="OrthoDB" id="60854at2759"/>
<dbReference type="PANTHER" id="PTHR10015">
    <property type="entry name" value="HEAT SHOCK TRANSCRIPTION FACTOR"/>
    <property type="match status" value="1"/>
</dbReference>
<comment type="subcellular location">
    <subcellularLocation>
        <location evidence="1">Nucleus</location>
    </subcellularLocation>
</comment>
<dbReference type="Pfam" id="PF00447">
    <property type="entry name" value="HSF_DNA-bind"/>
    <property type="match status" value="2"/>
</dbReference>
<reference evidence="7 8" key="1">
    <citation type="journal article" date="2014" name="Genome Biol. Evol.">
        <title>The secreted proteins of Achlya hypogyna and Thraustotheca clavata identify the ancestral oomycete secretome and reveal gene acquisitions by horizontal gene transfer.</title>
        <authorList>
            <person name="Misner I."/>
            <person name="Blouin N."/>
            <person name="Leonard G."/>
            <person name="Richards T.A."/>
            <person name="Lane C.E."/>
        </authorList>
    </citation>
    <scope>NUCLEOTIDE SEQUENCE [LARGE SCALE GENOMIC DNA]</scope>
    <source>
        <strain evidence="7 8">ATCC 48635</strain>
    </source>
</reference>
<comment type="similarity">
    <text evidence="4">Belongs to the HSF family.</text>
</comment>
<evidence type="ECO:0000313" key="8">
    <source>
        <dbReference type="Proteomes" id="UP000243579"/>
    </source>
</evidence>
<proteinExistence type="inferred from homology"/>
<feature type="coiled-coil region" evidence="5">
    <location>
        <begin position="108"/>
        <end position="135"/>
    </location>
</feature>
<dbReference type="InterPro" id="IPR000232">
    <property type="entry name" value="HSF_DNA-bd"/>
</dbReference>
<feature type="domain" description="HSF-type DNA-binding" evidence="6">
    <location>
        <begin position="145"/>
        <end position="241"/>
    </location>
</feature>
<feature type="domain" description="HSF-type DNA-binding" evidence="6">
    <location>
        <begin position="2"/>
        <end position="100"/>
    </location>
</feature>
<dbReference type="SUPFAM" id="SSF46785">
    <property type="entry name" value="Winged helix' DNA-binding domain"/>
    <property type="match status" value="2"/>
</dbReference>
<dbReference type="EMBL" id="JNBR01002859">
    <property type="protein sequence ID" value="OQR80909.1"/>
    <property type="molecule type" value="Genomic_DNA"/>
</dbReference>
<keyword evidence="3" id="KW-0539">Nucleus</keyword>
<dbReference type="GO" id="GO:0005634">
    <property type="term" value="C:nucleus"/>
    <property type="evidence" value="ECO:0007669"/>
    <property type="project" value="UniProtKB-SubCell"/>
</dbReference>
<keyword evidence="2 7" id="KW-0238">DNA-binding</keyword>
<dbReference type="Proteomes" id="UP000243579">
    <property type="component" value="Unassembled WGS sequence"/>
</dbReference>
<evidence type="ECO:0000256" key="5">
    <source>
        <dbReference type="SAM" id="Coils"/>
    </source>
</evidence>
<dbReference type="AlphaFoldDB" id="A0A1V9Y5C7"/>
<dbReference type="STRING" id="1202772.A0A1V9Y5C7"/>
<organism evidence="7 8">
    <name type="scientific">Achlya hypogyna</name>
    <name type="common">Oomycete</name>
    <name type="synonym">Protoachlya hypogyna</name>
    <dbReference type="NCBI Taxonomy" id="1202772"/>
    <lineage>
        <taxon>Eukaryota</taxon>
        <taxon>Sar</taxon>
        <taxon>Stramenopiles</taxon>
        <taxon>Oomycota</taxon>
        <taxon>Saprolegniomycetes</taxon>
        <taxon>Saprolegniales</taxon>
        <taxon>Achlyaceae</taxon>
        <taxon>Achlya</taxon>
    </lineage>
</organism>
<evidence type="ECO:0000259" key="6">
    <source>
        <dbReference type="SMART" id="SM00415"/>
    </source>
</evidence>
<sequence>MTSAIFLQKTFDLIQVSPAEVAQWTEDGRSFVLKDLKTLESVWLDRYFRHNNFTSFARQLRSYGFSKTKKHDGCAGTVWEFHHPDFLRDAPERMALIRRNTAAHGDAKDDHGHDFDALKQQVARLERQVASLAHDLTSLATLLKPPSPKTYDMLQACPPSLAAWTDGGLGFVVFDTKGLEATMLARFFRHGNFPSFVRQLRFYGFSKCRRHENVDREPVWVFAHADFQRDDPKRMKKIVRSSNPLAKSEVDVDELRTRLDVFETRVVALSAQVGLLLEILHARAAVGSVTTLEPTEDDLLDLIVAASPSAI</sequence>
<gene>
    <name evidence="7" type="ORF">ACHHYP_17059</name>
</gene>
<keyword evidence="5" id="KW-0175">Coiled coil</keyword>
<comment type="caution">
    <text evidence="7">The sequence shown here is derived from an EMBL/GenBank/DDBJ whole genome shotgun (WGS) entry which is preliminary data.</text>
</comment>
<dbReference type="GO" id="GO:0043565">
    <property type="term" value="F:sequence-specific DNA binding"/>
    <property type="evidence" value="ECO:0007669"/>
    <property type="project" value="InterPro"/>
</dbReference>
<accession>A0A1V9Y5C7</accession>
<feature type="coiled-coil region" evidence="5">
    <location>
        <begin position="245"/>
        <end position="272"/>
    </location>
</feature>
<evidence type="ECO:0000256" key="2">
    <source>
        <dbReference type="ARBA" id="ARBA00023125"/>
    </source>
</evidence>